<evidence type="ECO:0000313" key="2">
    <source>
        <dbReference type="Proteomes" id="UP000271162"/>
    </source>
</evidence>
<sequence length="53" mass="6024">MGIGNLFNLLPSCFRKQKRKSTNGKCAIRRLHGSVCSEQKRSLECSQRISRCP</sequence>
<evidence type="ECO:0000313" key="3">
    <source>
        <dbReference type="WBParaSite" id="NBR_0001706301-mRNA-1"/>
    </source>
</evidence>
<protein>
    <submittedName>
        <fullName evidence="1 3">Uncharacterized protein</fullName>
    </submittedName>
</protein>
<dbReference type="WBParaSite" id="NBR_0001706301-mRNA-1">
    <property type="protein sequence ID" value="NBR_0001706301-mRNA-1"/>
    <property type="gene ID" value="NBR_0001706301"/>
</dbReference>
<organism evidence="3">
    <name type="scientific">Nippostrongylus brasiliensis</name>
    <name type="common">Rat hookworm</name>
    <dbReference type="NCBI Taxonomy" id="27835"/>
    <lineage>
        <taxon>Eukaryota</taxon>
        <taxon>Metazoa</taxon>
        <taxon>Ecdysozoa</taxon>
        <taxon>Nematoda</taxon>
        <taxon>Chromadorea</taxon>
        <taxon>Rhabditida</taxon>
        <taxon>Rhabditina</taxon>
        <taxon>Rhabditomorpha</taxon>
        <taxon>Strongyloidea</taxon>
        <taxon>Heligmosomidae</taxon>
        <taxon>Nippostrongylus</taxon>
    </lineage>
</organism>
<dbReference type="AlphaFoldDB" id="A0A0N4YJC9"/>
<gene>
    <name evidence="1" type="ORF">NBR_LOCUS17064</name>
</gene>
<keyword evidence="2" id="KW-1185">Reference proteome</keyword>
<reference evidence="1 2" key="2">
    <citation type="submission" date="2018-11" db="EMBL/GenBank/DDBJ databases">
        <authorList>
            <consortium name="Pathogen Informatics"/>
        </authorList>
    </citation>
    <scope>NUCLEOTIDE SEQUENCE [LARGE SCALE GENOMIC DNA]</scope>
</reference>
<evidence type="ECO:0000313" key="1">
    <source>
        <dbReference type="EMBL" id="VDL80677.1"/>
    </source>
</evidence>
<proteinExistence type="predicted"/>
<dbReference type="EMBL" id="UYSL01022542">
    <property type="protein sequence ID" value="VDL80677.1"/>
    <property type="molecule type" value="Genomic_DNA"/>
</dbReference>
<accession>A0A0N4YJC9</accession>
<reference evidence="3" key="1">
    <citation type="submission" date="2017-02" db="UniProtKB">
        <authorList>
            <consortium name="WormBaseParasite"/>
        </authorList>
    </citation>
    <scope>IDENTIFICATION</scope>
</reference>
<name>A0A0N4YJC9_NIPBR</name>
<dbReference type="Proteomes" id="UP000271162">
    <property type="component" value="Unassembled WGS sequence"/>
</dbReference>